<sequence length="113" mass="13504">MERASVFTAIEQRVMERGAYDFAIVHTIDVMSLDQFEHEKKFNFFRTFPKNIRGKTILSTYREWRRARSFAEIKCREYQLEQDVQQAVAKRWRERNEVTPCGPTFHGDDLIAL</sequence>
<accession>A0A090MGK8</accession>
<dbReference type="AlphaFoldDB" id="A0A090MGK8"/>
<organism evidence="1">
    <name type="scientific">Fusarium clavum</name>
    <dbReference type="NCBI Taxonomy" id="2594811"/>
    <lineage>
        <taxon>Eukaryota</taxon>
        <taxon>Fungi</taxon>
        <taxon>Dikarya</taxon>
        <taxon>Ascomycota</taxon>
        <taxon>Pezizomycotina</taxon>
        <taxon>Sordariomycetes</taxon>
        <taxon>Hypocreomycetidae</taxon>
        <taxon>Hypocreales</taxon>
        <taxon>Nectriaceae</taxon>
        <taxon>Fusarium</taxon>
        <taxon>Fusarium incarnatum-equiseti species complex</taxon>
    </lineage>
</organism>
<reference evidence="1" key="1">
    <citation type="submission" date="2013-05" db="EMBL/GenBank/DDBJ databases">
        <title>Draft genome sequences of six wheat associated Fusarium spp. isolates.</title>
        <authorList>
            <person name="Moolhuijzen P.M."/>
            <person name="Manners J.M."/>
            <person name="Wilcox S."/>
            <person name="Bellgard M.I."/>
            <person name="Gardiner D.M."/>
        </authorList>
    </citation>
    <scope>NUCLEOTIDE SEQUENCE</scope>
    <source>
        <strain evidence="1">CS3069</strain>
    </source>
</reference>
<gene>
    <name evidence="1" type="ORF">BN850_0074800</name>
</gene>
<dbReference type="EMBL" id="CBMI010002042">
    <property type="protein sequence ID" value="CEG04770.1"/>
    <property type="molecule type" value="Genomic_DNA"/>
</dbReference>
<comment type="caution">
    <text evidence="1">The sequence shown here is derived from an EMBL/GenBank/DDBJ whole genome shotgun (WGS) entry which is preliminary data.</text>
</comment>
<protein>
    <submittedName>
        <fullName evidence="1">WGS project CBMI000000000 data, contig CS3069_c002044</fullName>
    </submittedName>
</protein>
<proteinExistence type="predicted"/>
<evidence type="ECO:0000313" key="1">
    <source>
        <dbReference type="EMBL" id="CEG04770.1"/>
    </source>
</evidence>
<name>A0A090MGK8_9HYPO</name>